<protein>
    <submittedName>
        <fullName evidence="2">Uncharacterized protein</fullName>
    </submittedName>
</protein>
<dbReference type="EMBL" id="UZAE01012793">
    <property type="protein sequence ID" value="VDO06702.1"/>
    <property type="molecule type" value="Genomic_DNA"/>
</dbReference>
<proteinExistence type="predicted"/>
<sequence length="83" mass="10024">MRSTFVNAVCCYHPSIRLRPNTIMYKSWKVSLPESQCEYALIIYPILIIFIIIFFYDKLFLRHFFELSIFWGCAQMQIEECRS</sequence>
<keyword evidence="1" id="KW-0472">Membrane</keyword>
<gene>
    <name evidence="2" type="ORF">HNAJ_LOCUS9898</name>
</gene>
<keyword evidence="3" id="KW-1185">Reference proteome</keyword>
<organism evidence="2 3">
    <name type="scientific">Rodentolepis nana</name>
    <name type="common">Dwarf tapeworm</name>
    <name type="synonym">Hymenolepis nana</name>
    <dbReference type="NCBI Taxonomy" id="102285"/>
    <lineage>
        <taxon>Eukaryota</taxon>
        <taxon>Metazoa</taxon>
        <taxon>Spiralia</taxon>
        <taxon>Lophotrochozoa</taxon>
        <taxon>Platyhelminthes</taxon>
        <taxon>Cestoda</taxon>
        <taxon>Eucestoda</taxon>
        <taxon>Cyclophyllidea</taxon>
        <taxon>Hymenolepididae</taxon>
        <taxon>Rodentolepis</taxon>
    </lineage>
</organism>
<accession>A0A3P7VMU2</accession>
<keyword evidence="1" id="KW-0812">Transmembrane</keyword>
<evidence type="ECO:0000313" key="2">
    <source>
        <dbReference type="EMBL" id="VDO06702.1"/>
    </source>
</evidence>
<name>A0A3P7VMU2_RODNA</name>
<feature type="transmembrane region" description="Helical" evidence="1">
    <location>
        <begin position="39"/>
        <end position="56"/>
    </location>
</feature>
<keyword evidence="1" id="KW-1133">Transmembrane helix</keyword>
<evidence type="ECO:0000313" key="3">
    <source>
        <dbReference type="Proteomes" id="UP000278807"/>
    </source>
</evidence>
<dbReference type="Proteomes" id="UP000278807">
    <property type="component" value="Unassembled WGS sequence"/>
</dbReference>
<dbReference type="AlphaFoldDB" id="A0A3P7VMU2"/>
<reference evidence="2 3" key="1">
    <citation type="submission" date="2018-11" db="EMBL/GenBank/DDBJ databases">
        <authorList>
            <consortium name="Pathogen Informatics"/>
        </authorList>
    </citation>
    <scope>NUCLEOTIDE SEQUENCE [LARGE SCALE GENOMIC DNA]</scope>
</reference>
<evidence type="ECO:0000256" key="1">
    <source>
        <dbReference type="SAM" id="Phobius"/>
    </source>
</evidence>